<organism evidence="2 6">
    <name type="scientific">Didymodactylos carnosus</name>
    <dbReference type="NCBI Taxonomy" id="1234261"/>
    <lineage>
        <taxon>Eukaryota</taxon>
        <taxon>Metazoa</taxon>
        <taxon>Spiralia</taxon>
        <taxon>Gnathifera</taxon>
        <taxon>Rotifera</taxon>
        <taxon>Eurotatoria</taxon>
        <taxon>Bdelloidea</taxon>
        <taxon>Philodinida</taxon>
        <taxon>Philodinidae</taxon>
        <taxon>Didymodactylos</taxon>
    </lineage>
</organism>
<evidence type="ECO:0000313" key="5">
    <source>
        <dbReference type="EMBL" id="CAF3991369.1"/>
    </source>
</evidence>
<dbReference type="AlphaFoldDB" id="A0A814BV94"/>
<dbReference type="EMBL" id="CAJNOK010013227">
    <property type="protein sequence ID" value="CAF1180081.1"/>
    <property type="molecule type" value="Genomic_DNA"/>
</dbReference>
<evidence type="ECO:0000313" key="3">
    <source>
        <dbReference type="EMBL" id="CAF1180081.1"/>
    </source>
</evidence>
<gene>
    <name evidence="2" type="ORF">GPM918_LOCUS10299</name>
    <name evidence="3" type="ORF">OVA965_LOCUS23015</name>
    <name evidence="4" type="ORF">SRO942_LOCUS10300</name>
    <name evidence="5" type="ORF">TMI583_LOCUS23732</name>
</gene>
<name>A0A814BV94_9BILA</name>
<dbReference type="Proteomes" id="UP000681722">
    <property type="component" value="Unassembled WGS sequence"/>
</dbReference>
<proteinExistence type="predicted"/>
<dbReference type="EMBL" id="CAJOBC010002013">
    <property type="protein sequence ID" value="CAF3710873.1"/>
    <property type="molecule type" value="Genomic_DNA"/>
</dbReference>
<dbReference type="Proteomes" id="UP000677228">
    <property type="component" value="Unassembled WGS sequence"/>
</dbReference>
<sequence>MITQHNEYNSGGEIAIWLLITVGALLVPIIVIAICCIRRHLLKNPPVKLMEDRTTTTTTMNKSAVTGLRTYSGPYSGSHEKTDSIVSTPKQNCNTNLSSINNLDSLSKNGSLKKQHVHWPDGRSIISPKQDCNNETLNINNNNNDISNRSSDFILNDLRTIKNKQFSPKKQLCPLNTEHLYENGGIILNITNFDSLLTRPNLPTVPSTLSYLIQSAVLPISSTLAGRTLIN</sequence>
<dbReference type="OrthoDB" id="10043718at2759"/>
<evidence type="ECO:0000313" key="6">
    <source>
        <dbReference type="Proteomes" id="UP000663829"/>
    </source>
</evidence>
<evidence type="ECO:0000313" key="4">
    <source>
        <dbReference type="EMBL" id="CAF3710873.1"/>
    </source>
</evidence>
<comment type="caution">
    <text evidence="2">The sequence shown here is derived from an EMBL/GenBank/DDBJ whole genome shotgun (WGS) entry which is preliminary data.</text>
</comment>
<evidence type="ECO:0000256" key="1">
    <source>
        <dbReference type="SAM" id="Phobius"/>
    </source>
</evidence>
<dbReference type="Proteomes" id="UP000682733">
    <property type="component" value="Unassembled WGS sequence"/>
</dbReference>
<dbReference type="EMBL" id="CAJOBA010034755">
    <property type="protein sequence ID" value="CAF3991369.1"/>
    <property type="molecule type" value="Genomic_DNA"/>
</dbReference>
<keyword evidence="1" id="KW-0812">Transmembrane</keyword>
<protein>
    <submittedName>
        <fullName evidence="2">Uncharacterized protein</fullName>
    </submittedName>
</protein>
<keyword evidence="1" id="KW-0472">Membrane</keyword>
<keyword evidence="6" id="KW-1185">Reference proteome</keyword>
<evidence type="ECO:0000313" key="2">
    <source>
        <dbReference type="EMBL" id="CAF0933214.1"/>
    </source>
</evidence>
<feature type="transmembrane region" description="Helical" evidence="1">
    <location>
        <begin position="14"/>
        <end position="37"/>
    </location>
</feature>
<keyword evidence="1" id="KW-1133">Transmembrane helix</keyword>
<dbReference type="Proteomes" id="UP000663829">
    <property type="component" value="Unassembled WGS sequence"/>
</dbReference>
<dbReference type="EMBL" id="CAJNOQ010002013">
    <property type="protein sequence ID" value="CAF0933214.1"/>
    <property type="molecule type" value="Genomic_DNA"/>
</dbReference>
<reference evidence="2" key="1">
    <citation type="submission" date="2021-02" db="EMBL/GenBank/DDBJ databases">
        <authorList>
            <person name="Nowell W R."/>
        </authorList>
    </citation>
    <scope>NUCLEOTIDE SEQUENCE</scope>
</reference>
<accession>A0A814BV94</accession>